<sequence>MPVSSGSGERQTGLKDKPIIPSPSTTQMKGVLMMNFGKKMAVGVASAALVASLAGVPAAVAANKQEVPGSYDGMVSTDRFGGYDRVETAIKIAEKAFEKTATDVEVAYLASASDASAVDSAAAGHLSDGPIYLVSGDNRSAKAVSDSINNKFPNVQKIIAIGGEKAVAGSSLKTVADAVGVPSERLGGADRYETAVAIAERGLNYKGMSSVGQFYPKKVYLARGDNPVDALVSGVMDDAPVLLLGPDGSVPEVTKKYLAKTLPSKFVALGGEKAIPSTSFVKAEQNPVIRNAFTGNEDIKDAKKKMDEAEFLLKGVPGSKGVNPKIRETQTLSEEQLDVLRAQVAGLEAAQNAAQTAYETAVKTALGKTTAPKDTDLKTAETALKTAEDDLAKKEGLLKTRRKAEADINAAVKTYQDAIKAAGTDTNAKDAAAVELKKALTPYITAYWDGSASASLSAMTTSALADKLAGTAGTLKSTTEVSAVLHAAAAASGKAVFTKDYEDAFGKVIENGTNPGLLKDANDAYAAAALAQKKYAEAKTAYDNAKAAYDKAVAEVEKTPAVKAAKANLEAAQKALDSVRFQIDNAGGGLAFMGYKRIEAAYSSIDGVYANGLNKYKAAIDKAVSDGANSQLGENTFAGFAPAVKAVKAAYGVDLTQENVSKFFAFKKNAEGNRVVFRANHAKLLAESDALVDQAKDLINEFYAAMQDGFNNGDMIGWFQSLRYTTLNNGIWGKADAKKRALVRDASMAVVDALLTGARDFDGTRYDESFFGLDKGEAFTINPRGFAGASRVAHILESIALNNRKSAESAYNEARVAFNVALDKVTPKRYDRLYGTDRFETSAAIAAYWRAYYVTLPDSQGGLGYELAKSSRVYLANGDTFIDAVAGGQLKQGPILLVNKAGVLTDQVKQRLAFARTDSKMLTVTALGGANAVSDKTLNDAAKAAKDGSLIGKTLFDNSVGKTLSNTPAEPKADQAKDKKNPKDSKTDTK</sequence>
<protein>
    <recommendedName>
        <fullName evidence="5">Cell wall binding repeat 2</fullName>
    </recommendedName>
</protein>
<evidence type="ECO:0000256" key="2">
    <source>
        <dbReference type="SAM" id="MobiDB-lite"/>
    </source>
</evidence>
<dbReference type="AlphaFoldDB" id="A0A7Y0U3H1"/>
<dbReference type="EMBL" id="JABCUR010000009">
    <property type="protein sequence ID" value="NMW65773.1"/>
    <property type="molecule type" value="Genomic_DNA"/>
</dbReference>
<dbReference type="InterPro" id="IPR007253">
    <property type="entry name" value="Cell_wall-bd_2"/>
</dbReference>
<evidence type="ECO:0000313" key="4">
    <source>
        <dbReference type="Proteomes" id="UP000578252"/>
    </source>
</evidence>
<feature type="region of interest" description="Disordered" evidence="2">
    <location>
        <begin position="959"/>
        <end position="990"/>
    </location>
</feature>
<evidence type="ECO:0000256" key="1">
    <source>
        <dbReference type="SAM" id="Coils"/>
    </source>
</evidence>
<dbReference type="Gene3D" id="3.40.50.12090">
    <property type="match status" value="1"/>
</dbReference>
<feature type="compositionally biased region" description="Polar residues" evidence="2">
    <location>
        <begin position="959"/>
        <end position="968"/>
    </location>
</feature>
<evidence type="ECO:0008006" key="5">
    <source>
        <dbReference type="Google" id="ProtNLM"/>
    </source>
</evidence>
<dbReference type="Proteomes" id="UP000578252">
    <property type="component" value="Unassembled WGS sequence"/>
</dbReference>
<keyword evidence="1" id="KW-0175">Coiled coil</keyword>
<dbReference type="Pfam" id="PF04122">
    <property type="entry name" value="CW_binding_2"/>
    <property type="match status" value="3"/>
</dbReference>
<feature type="coiled-coil region" evidence="1">
    <location>
        <begin position="528"/>
        <end position="582"/>
    </location>
</feature>
<feature type="compositionally biased region" description="Polar residues" evidence="2">
    <location>
        <begin position="1"/>
        <end position="10"/>
    </location>
</feature>
<gene>
    <name evidence="3" type="ORF">HHJ78_09700</name>
</gene>
<accession>A0A7Y0U3H1</accession>
<evidence type="ECO:0000313" key="3">
    <source>
        <dbReference type="EMBL" id="NMW65773.1"/>
    </source>
</evidence>
<organism evidence="3 4">
    <name type="scientific">Mobiluncus mulieris</name>
    <dbReference type="NCBI Taxonomy" id="2052"/>
    <lineage>
        <taxon>Bacteria</taxon>
        <taxon>Bacillati</taxon>
        <taxon>Actinomycetota</taxon>
        <taxon>Actinomycetes</taxon>
        <taxon>Actinomycetales</taxon>
        <taxon>Actinomycetaceae</taxon>
        <taxon>Mobiluncus</taxon>
    </lineage>
</organism>
<comment type="caution">
    <text evidence="3">The sequence shown here is derived from an EMBL/GenBank/DDBJ whole genome shotgun (WGS) entry which is preliminary data.</text>
</comment>
<proteinExistence type="predicted"/>
<name>A0A7Y0U3H1_9ACTO</name>
<reference evidence="3 4" key="1">
    <citation type="submission" date="2020-04" db="EMBL/GenBank/DDBJ databases">
        <title>Antimicrobial susceptibility and clonality of vaginal-derived multi-drug resistant Mobiluncus isolates in China.</title>
        <authorList>
            <person name="Zhang X."/>
        </authorList>
    </citation>
    <scope>NUCLEOTIDE SEQUENCE [LARGE SCALE GENOMIC DNA]</scope>
    <source>
        <strain evidence="3 4">13</strain>
    </source>
</reference>
<feature type="region of interest" description="Disordered" evidence="2">
    <location>
        <begin position="1"/>
        <end position="23"/>
    </location>
</feature>
<feature type="compositionally biased region" description="Basic and acidic residues" evidence="2">
    <location>
        <begin position="971"/>
        <end position="990"/>
    </location>
</feature>